<dbReference type="GO" id="GO:0006281">
    <property type="term" value="P:DNA repair"/>
    <property type="evidence" value="ECO:0007669"/>
    <property type="project" value="UniProtKB-UniRule"/>
</dbReference>
<dbReference type="GO" id="GO:0008821">
    <property type="term" value="F:crossover junction DNA endonuclease activity"/>
    <property type="evidence" value="ECO:0007669"/>
    <property type="project" value="UniProtKB-UniRule"/>
</dbReference>
<evidence type="ECO:0000313" key="15">
    <source>
        <dbReference type="EMBL" id="ALP54875.1"/>
    </source>
</evidence>
<name>A0A0S2TI88_9GAMM</name>
<comment type="subcellular location">
    <subcellularLocation>
        <location evidence="13">Cytoplasm</location>
    </subcellularLocation>
</comment>
<keyword evidence="4 13" id="KW-0479">Metal-binding</keyword>
<dbReference type="GO" id="GO:0006310">
    <property type="term" value="P:DNA recombination"/>
    <property type="evidence" value="ECO:0007669"/>
    <property type="project" value="UniProtKB-UniRule"/>
</dbReference>
<keyword evidence="16" id="KW-1185">Reference proteome</keyword>
<dbReference type="FunFam" id="3.30.420.10:FF:000002">
    <property type="entry name" value="Crossover junction endodeoxyribonuclease RuvC"/>
    <property type="match status" value="1"/>
</dbReference>
<dbReference type="Pfam" id="PF02075">
    <property type="entry name" value="RuvC"/>
    <property type="match status" value="1"/>
</dbReference>
<dbReference type="GO" id="GO:0005737">
    <property type="term" value="C:cytoplasm"/>
    <property type="evidence" value="ECO:0007669"/>
    <property type="project" value="UniProtKB-SubCell"/>
</dbReference>
<keyword evidence="6 13" id="KW-0227">DNA damage</keyword>
<feature type="active site" evidence="13">
    <location>
        <position position="66"/>
    </location>
</feature>
<evidence type="ECO:0000256" key="7">
    <source>
        <dbReference type="ARBA" id="ARBA00022801"/>
    </source>
</evidence>
<reference evidence="15" key="1">
    <citation type="submission" date="2015-10" db="EMBL/GenBank/DDBJ databases">
        <title>Description of Candidatus Tenderia electrophaga gen. nov, sp. nov., an Uncultivated Electroautotroph from a Biocathode Enrichment.</title>
        <authorList>
            <person name="Eddie B.J."/>
            <person name="Malanoski A.P."/>
            <person name="Wang Z."/>
            <person name="Hall R.J."/>
            <person name="Oh S.D."/>
            <person name="Heiner C."/>
            <person name="Lin B."/>
            <person name="Strycharz-Glaven S.M."/>
        </authorList>
    </citation>
    <scope>NUCLEOTIDE SEQUENCE [LARGE SCALE GENOMIC DNA]</scope>
    <source>
        <strain evidence="15">NRL1</strain>
    </source>
</reference>
<dbReference type="InterPro" id="IPR036397">
    <property type="entry name" value="RNaseH_sf"/>
</dbReference>
<dbReference type="EMBL" id="CP013099">
    <property type="protein sequence ID" value="ALP54875.1"/>
    <property type="molecule type" value="Genomic_DNA"/>
</dbReference>
<feature type="binding site" evidence="13">
    <location>
        <position position="66"/>
    </location>
    <ligand>
        <name>Mg(2+)</name>
        <dbReference type="ChEBI" id="CHEBI:18420"/>
        <label>2</label>
    </ligand>
</feature>
<evidence type="ECO:0000256" key="12">
    <source>
        <dbReference type="ARBA" id="ARBA00029354"/>
    </source>
</evidence>
<dbReference type="Proteomes" id="UP000055136">
    <property type="component" value="Chromosome"/>
</dbReference>
<evidence type="ECO:0000256" key="6">
    <source>
        <dbReference type="ARBA" id="ARBA00022763"/>
    </source>
</evidence>
<comment type="catalytic activity">
    <reaction evidence="12 13">
        <text>Endonucleolytic cleavage at a junction such as a reciprocal single-stranded crossover between two homologous DNA duplexes (Holliday junction).</text>
        <dbReference type="EC" id="3.1.21.10"/>
    </reaction>
</comment>
<dbReference type="EC" id="3.1.21.10" evidence="13 14"/>
<protein>
    <recommendedName>
        <fullName evidence="13 14">Crossover junction endodeoxyribonuclease RuvC</fullName>
        <ecNumber evidence="13 14">3.1.21.10</ecNumber>
    </recommendedName>
    <alternativeName>
        <fullName evidence="13">Holliday junction nuclease RuvC</fullName>
    </alternativeName>
    <alternativeName>
        <fullName evidence="13">Holliday junction resolvase RuvC</fullName>
    </alternativeName>
</protein>
<dbReference type="PRINTS" id="PR00696">
    <property type="entry name" value="RSOLVASERUVC"/>
</dbReference>
<feature type="binding site" evidence="13">
    <location>
        <position position="138"/>
    </location>
    <ligand>
        <name>Mg(2+)</name>
        <dbReference type="ChEBI" id="CHEBI:18420"/>
        <label>1</label>
    </ligand>
</feature>
<comment type="subunit">
    <text evidence="13">Homodimer which binds Holliday junction (HJ) DNA. The HJ becomes 2-fold symmetrical on binding to RuvC with unstacked arms; it has a different conformation from HJ DNA in complex with RuvA. In the full resolvosome a probable DNA-RuvA(4)-RuvB(12)-RuvC(2) complex forms which resolves the HJ.</text>
</comment>
<sequence>MRILGIDPGSRVTGFGVIEIAQGQLVYVTSGCIRVSGAALPERLKSIFESVAEIVAEHRPDEMAIEQVFVKNNVDSALKLGQARGAAICAGVTQALEVFEYSPTQIKQALVGRGHADKAQVQFMVRAILNLPGLPQQDAADALACALCHRHTRDTLKQIAGNGRE</sequence>
<evidence type="ECO:0000313" key="16">
    <source>
        <dbReference type="Proteomes" id="UP000055136"/>
    </source>
</evidence>
<keyword evidence="7 13" id="KW-0378">Hydrolase</keyword>
<dbReference type="AlphaFoldDB" id="A0A0S2TI88"/>
<dbReference type="SUPFAM" id="SSF53098">
    <property type="entry name" value="Ribonuclease H-like"/>
    <property type="match status" value="1"/>
</dbReference>
<evidence type="ECO:0000256" key="1">
    <source>
        <dbReference type="ARBA" id="ARBA00009518"/>
    </source>
</evidence>
<dbReference type="GO" id="GO:0003677">
    <property type="term" value="F:DNA binding"/>
    <property type="evidence" value="ECO:0007669"/>
    <property type="project" value="UniProtKB-KW"/>
</dbReference>
<accession>A0A0S2TI88</accession>
<dbReference type="PROSITE" id="PS01321">
    <property type="entry name" value="RUVC"/>
    <property type="match status" value="1"/>
</dbReference>
<proteinExistence type="inferred from homology"/>
<dbReference type="PANTHER" id="PTHR30194">
    <property type="entry name" value="CROSSOVER JUNCTION ENDODEOXYRIBONUCLEASE RUVC"/>
    <property type="match status" value="1"/>
</dbReference>
<keyword evidence="3 13" id="KW-0540">Nuclease</keyword>
<keyword evidence="11 13" id="KW-0234">DNA repair</keyword>
<dbReference type="PANTHER" id="PTHR30194:SF3">
    <property type="entry name" value="CROSSOVER JUNCTION ENDODEOXYRIBONUCLEASE RUVC"/>
    <property type="match status" value="1"/>
</dbReference>
<evidence type="ECO:0000256" key="10">
    <source>
        <dbReference type="ARBA" id="ARBA00023172"/>
    </source>
</evidence>
<keyword evidence="8 13" id="KW-0460">Magnesium</keyword>
<feature type="active site" evidence="13">
    <location>
        <position position="7"/>
    </location>
</feature>
<evidence type="ECO:0000256" key="5">
    <source>
        <dbReference type="ARBA" id="ARBA00022759"/>
    </source>
</evidence>
<dbReference type="KEGG" id="tee:Tel_13265"/>
<evidence type="ECO:0000256" key="11">
    <source>
        <dbReference type="ARBA" id="ARBA00023204"/>
    </source>
</evidence>
<gene>
    <name evidence="13" type="primary">ruvC</name>
    <name evidence="15" type="ORF">Tel_13265</name>
</gene>
<feature type="binding site" evidence="13">
    <location>
        <position position="7"/>
    </location>
    <ligand>
        <name>Mg(2+)</name>
        <dbReference type="ChEBI" id="CHEBI:18420"/>
        <label>1</label>
    </ligand>
</feature>
<keyword evidence="2 13" id="KW-0963">Cytoplasm</keyword>
<keyword evidence="10 13" id="KW-0233">DNA recombination</keyword>
<comment type="similarity">
    <text evidence="1 13">Belongs to the RuvC family.</text>
</comment>
<dbReference type="PROSITE" id="PS51257">
    <property type="entry name" value="PROKAR_LIPOPROTEIN"/>
    <property type="match status" value="1"/>
</dbReference>
<dbReference type="HAMAP" id="MF_00034">
    <property type="entry name" value="RuvC"/>
    <property type="match status" value="1"/>
</dbReference>
<evidence type="ECO:0000256" key="4">
    <source>
        <dbReference type="ARBA" id="ARBA00022723"/>
    </source>
</evidence>
<dbReference type="CDD" id="cd16962">
    <property type="entry name" value="RuvC"/>
    <property type="match status" value="1"/>
</dbReference>
<dbReference type="InterPro" id="IPR020563">
    <property type="entry name" value="X-over_junc_endoDNase_Mg_BS"/>
</dbReference>
<keyword evidence="5 13" id="KW-0255">Endonuclease</keyword>
<evidence type="ECO:0000256" key="9">
    <source>
        <dbReference type="ARBA" id="ARBA00023125"/>
    </source>
</evidence>
<evidence type="ECO:0000256" key="2">
    <source>
        <dbReference type="ARBA" id="ARBA00022490"/>
    </source>
</evidence>
<evidence type="ECO:0000256" key="14">
    <source>
        <dbReference type="NCBIfam" id="TIGR00228"/>
    </source>
</evidence>
<evidence type="ECO:0000256" key="13">
    <source>
        <dbReference type="HAMAP-Rule" id="MF_00034"/>
    </source>
</evidence>
<organism evidence="15 16">
    <name type="scientific">Candidatus Tenderia electrophaga</name>
    <dbReference type="NCBI Taxonomy" id="1748243"/>
    <lineage>
        <taxon>Bacteria</taxon>
        <taxon>Pseudomonadati</taxon>
        <taxon>Pseudomonadota</taxon>
        <taxon>Gammaproteobacteria</taxon>
        <taxon>Candidatus Tenderiales</taxon>
        <taxon>Candidatus Tenderiaceae</taxon>
        <taxon>Candidatus Tenderia</taxon>
    </lineage>
</organism>
<dbReference type="NCBIfam" id="TIGR00228">
    <property type="entry name" value="ruvC"/>
    <property type="match status" value="1"/>
</dbReference>
<comment type="function">
    <text evidence="13">The RuvA-RuvB-RuvC complex processes Holliday junction (HJ) DNA during genetic recombination and DNA repair. Endonuclease that resolves HJ intermediates. Cleaves cruciform DNA by making single-stranded nicks across the HJ at symmetrical positions within the homologous arms, yielding a 5'-phosphate and a 3'-hydroxyl group; requires a central core of homology in the junction. The consensus cleavage sequence is 5'-(A/T)TT(C/G)-3'. Cleavage occurs on the 3'-side of the TT dinucleotide at the point of strand exchange. HJ branch migration catalyzed by RuvA-RuvB allows RuvC to scan DNA until it finds its consensus sequence, where it cleaves and resolves the cruciform DNA.</text>
</comment>
<dbReference type="InterPro" id="IPR002176">
    <property type="entry name" value="X-over_junc_endoDNase_RuvC"/>
</dbReference>
<comment type="cofactor">
    <cofactor evidence="13">
        <name>Mg(2+)</name>
        <dbReference type="ChEBI" id="CHEBI:18420"/>
    </cofactor>
    <text evidence="13">Binds 2 Mg(2+) ion per subunit.</text>
</comment>
<dbReference type="GO" id="GO:0000287">
    <property type="term" value="F:magnesium ion binding"/>
    <property type="evidence" value="ECO:0007669"/>
    <property type="project" value="UniProtKB-UniRule"/>
</dbReference>
<evidence type="ECO:0000256" key="8">
    <source>
        <dbReference type="ARBA" id="ARBA00022842"/>
    </source>
</evidence>
<evidence type="ECO:0000256" key="3">
    <source>
        <dbReference type="ARBA" id="ARBA00022722"/>
    </source>
</evidence>
<dbReference type="InterPro" id="IPR012337">
    <property type="entry name" value="RNaseH-like_sf"/>
</dbReference>
<dbReference type="GO" id="GO:0048476">
    <property type="term" value="C:Holliday junction resolvase complex"/>
    <property type="evidence" value="ECO:0007669"/>
    <property type="project" value="UniProtKB-UniRule"/>
</dbReference>
<feature type="active site" evidence="13">
    <location>
        <position position="138"/>
    </location>
</feature>
<dbReference type="Gene3D" id="3.30.420.10">
    <property type="entry name" value="Ribonuclease H-like superfamily/Ribonuclease H"/>
    <property type="match status" value="1"/>
</dbReference>
<dbReference type="STRING" id="1748243.Tel_13265"/>
<keyword evidence="9 13" id="KW-0238">DNA-binding</keyword>